<dbReference type="EMBL" id="JAJTWT010000003">
    <property type="protein sequence ID" value="MCE4537588.1"/>
    <property type="molecule type" value="Genomic_DNA"/>
</dbReference>
<keyword evidence="5" id="KW-1133">Transmembrane helix</keyword>
<evidence type="ECO:0000256" key="1">
    <source>
        <dbReference type="ARBA" id="ARBA00022481"/>
    </source>
</evidence>
<gene>
    <name evidence="8" type="ORF">LXT12_10035</name>
</gene>
<dbReference type="SUPFAM" id="SSF58104">
    <property type="entry name" value="Methyl-accepting chemotaxis protein (MCP) signaling domain"/>
    <property type="match status" value="1"/>
</dbReference>
<keyword evidence="4" id="KW-0175">Coiled coil</keyword>
<dbReference type="Gene3D" id="1.10.287.950">
    <property type="entry name" value="Methyl-accepting chemotaxis protein"/>
    <property type="match status" value="1"/>
</dbReference>
<evidence type="ECO:0000259" key="6">
    <source>
        <dbReference type="PROSITE" id="PS50111"/>
    </source>
</evidence>
<feature type="transmembrane region" description="Helical" evidence="5">
    <location>
        <begin position="194"/>
        <end position="215"/>
    </location>
</feature>
<evidence type="ECO:0000256" key="5">
    <source>
        <dbReference type="SAM" id="Phobius"/>
    </source>
</evidence>
<dbReference type="InterPro" id="IPR024478">
    <property type="entry name" value="HlyB_4HB_MCP"/>
</dbReference>
<dbReference type="InterPro" id="IPR047347">
    <property type="entry name" value="YvaQ-like_sensor"/>
</dbReference>
<comment type="caution">
    <text evidence="8">The sequence shown here is derived from an EMBL/GenBank/DDBJ whole genome shotgun (WGS) entry which is preliminary data.</text>
</comment>
<evidence type="ECO:0000313" key="9">
    <source>
        <dbReference type="Proteomes" id="UP001201463"/>
    </source>
</evidence>
<evidence type="ECO:0000256" key="2">
    <source>
        <dbReference type="ARBA" id="ARBA00029447"/>
    </source>
</evidence>
<evidence type="ECO:0000256" key="4">
    <source>
        <dbReference type="SAM" id="Coils"/>
    </source>
</evidence>
<keyword evidence="3" id="KW-0807">Transducer</keyword>
<dbReference type="PROSITE" id="PS50885">
    <property type="entry name" value="HAMP"/>
    <property type="match status" value="1"/>
</dbReference>
<feature type="domain" description="HAMP" evidence="7">
    <location>
        <begin position="217"/>
        <end position="270"/>
    </location>
</feature>
<keyword evidence="5" id="KW-0472">Membrane</keyword>
<dbReference type="InterPro" id="IPR051310">
    <property type="entry name" value="MCP_chemotaxis"/>
</dbReference>
<dbReference type="CDD" id="cd19411">
    <property type="entry name" value="MCP2201-like_sensor"/>
    <property type="match status" value="1"/>
</dbReference>
<feature type="coiled-coil region" evidence="4">
    <location>
        <begin position="475"/>
        <end position="513"/>
    </location>
</feature>
<dbReference type="InterPro" id="IPR004090">
    <property type="entry name" value="Chemotax_Me-accpt_rcpt"/>
</dbReference>
<keyword evidence="5" id="KW-0812">Transmembrane</keyword>
<keyword evidence="9" id="KW-1185">Reference proteome</keyword>
<dbReference type="SMART" id="SM00304">
    <property type="entry name" value="HAMP"/>
    <property type="match status" value="1"/>
</dbReference>
<evidence type="ECO:0000259" key="7">
    <source>
        <dbReference type="PROSITE" id="PS50885"/>
    </source>
</evidence>
<sequence length="520" mass="55445">MSSNSSIARQGSIGRRLALVLSCILGLSLFSSVVGVWQLRALGDEMDAMQQRSLKVERAASDWMRHTTSGVQRAAAIAKSSDASLIEYFAPFTAASIKETNELQKLIESALDTPEERELLARIGEMRKAYLSAREEVSKAKKAGDVEGAARLFSERFEPASKVYLDGVGNLVQRQRQQLDASAQKVEALRSRTIWLLVGCTLLAVGTGAVLSLLLTRSITGPLREAEHAARAIADMDLTGEAQRHYRDDETGHLLRAIDAMREALRRALQEVRGVVDNISTASTEIATGNVDLSARTEQTASNLEETASAMEELTSTVRHSADSAAQANQLTSSAAHVARRGGDVVAQVVSTMNEIHASSQKISDIIGTIDGIAFQTNILALNAAVEAARAGEQGRGFAVVAGEVRTLAQRSAEAAREIKTLIGASVDRVEAGARLVGDAGSTMTEIVASVQRVTDIVGEISTASHEQSQGIGQINQAVADLDRMTQQNAALVEESTAAAESLKEQAARLSSVVATFRLN</sequence>
<dbReference type="Proteomes" id="UP001201463">
    <property type="component" value="Unassembled WGS sequence"/>
</dbReference>
<evidence type="ECO:0000313" key="8">
    <source>
        <dbReference type="EMBL" id="MCE4537588.1"/>
    </source>
</evidence>
<evidence type="ECO:0000256" key="3">
    <source>
        <dbReference type="PROSITE-ProRule" id="PRU00284"/>
    </source>
</evidence>
<name>A0ABS8XF55_9BURK</name>
<reference evidence="8 9" key="1">
    <citation type="submission" date="2021-12" db="EMBL/GenBank/DDBJ databases">
        <title>Genome seq of p7.</title>
        <authorList>
            <person name="Seo T."/>
        </authorList>
    </citation>
    <scope>NUCLEOTIDE SEQUENCE [LARGE SCALE GENOMIC DNA]</scope>
    <source>
        <strain evidence="8 9">P7</strain>
    </source>
</reference>
<dbReference type="Pfam" id="PF00015">
    <property type="entry name" value="MCPsignal"/>
    <property type="match status" value="1"/>
</dbReference>
<proteinExistence type="inferred from homology"/>
<dbReference type="CDD" id="cd06225">
    <property type="entry name" value="HAMP"/>
    <property type="match status" value="1"/>
</dbReference>
<dbReference type="RefSeq" id="WP_233391601.1">
    <property type="nucleotide sequence ID" value="NZ_JAJTWT010000003.1"/>
</dbReference>
<dbReference type="SMART" id="SM00283">
    <property type="entry name" value="MA"/>
    <property type="match status" value="1"/>
</dbReference>
<dbReference type="Pfam" id="PF12729">
    <property type="entry name" value="4HB_MCP_1"/>
    <property type="match status" value="1"/>
</dbReference>
<dbReference type="PRINTS" id="PR00260">
    <property type="entry name" value="CHEMTRNSDUCR"/>
</dbReference>
<dbReference type="PANTHER" id="PTHR43531">
    <property type="entry name" value="PROTEIN ICFG"/>
    <property type="match status" value="1"/>
</dbReference>
<dbReference type="PANTHER" id="PTHR43531:SF14">
    <property type="entry name" value="METHYL-ACCEPTING CHEMOTAXIS PROTEIN I-RELATED"/>
    <property type="match status" value="1"/>
</dbReference>
<dbReference type="InterPro" id="IPR004089">
    <property type="entry name" value="MCPsignal_dom"/>
</dbReference>
<organism evidence="8 9">
    <name type="scientific">Pelomonas caseinilytica</name>
    <dbReference type="NCBI Taxonomy" id="2906763"/>
    <lineage>
        <taxon>Bacteria</taxon>
        <taxon>Pseudomonadati</taxon>
        <taxon>Pseudomonadota</taxon>
        <taxon>Betaproteobacteria</taxon>
        <taxon>Burkholderiales</taxon>
        <taxon>Sphaerotilaceae</taxon>
        <taxon>Roseateles</taxon>
    </lineage>
</organism>
<keyword evidence="1" id="KW-0488">Methylation</keyword>
<dbReference type="Pfam" id="PF00672">
    <property type="entry name" value="HAMP"/>
    <property type="match status" value="1"/>
</dbReference>
<dbReference type="CDD" id="cd11386">
    <property type="entry name" value="MCP_signal"/>
    <property type="match status" value="1"/>
</dbReference>
<feature type="domain" description="Methyl-accepting transducer" evidence="6">
    <location>
        <begin position="275"/>
        <end position="504"/>
    </location>
</feature>
<protein>
    <submittedName>
        <fullName evidence="8">Methyl-accepting chemotaxis protein</fullName>
    </submittedName>
</protein>
<dbReference type="PROSITE" id="PS50111">
    <property type="entry name" value="CHEMOTAXIS_TRANSDUC_2"/>
    <property type="match status" value="1"/>
</dbReference>
<accession>A0ABS8XF55</accession>
<comment type="similarity">
    <text evidence="2">Belongs to the methyl-accepting chemotaxis (MCP) protein family.</text>
</comment>
<dbReference type="InterPro" id="IPR003660">
    <property type="entry name" value="HAMP_dom"/>
</dbReference>